<evidence type="ECO:0000313" key="1">
    <source>
        <dbReference type="EMBL" id="MBL1378843.1"/>
    </source>
</evidence>
<dbReference type="RefSeq" id="WP_202087830.1">
    <property type="nucleotide sequence ID" value="NZ_JAERTZ010000026.1"/>
</dbReference>
<evidence type="ECO:0000313" key="2">
    <source>
        <dbReference type="Proteomes" id="UP000638570"/>
    </source>
</evidence>
<comment type="caution">
    <text evidence="1">The sequence shown here is derived from an EMBL/GenBank/DDBJ whole genome shotgun (WGS) entry which is preliminary data.</text>
</comment>
<reference evidence="2" key="1">
    <citation type="submission" date="2021-01" db="EMBL/GenBank/DDBJ databases">
        <title>Genome public.</title>
        <authorList>
            <person name="Liu C."/>
            <person name="Sun Q."/>
        </authorList>
    </citation>
    <scope>NUCLEOTIDE SEQUENCE [LARGE SCALE GENOMIC DNA]</scope>
    <source>
        <strain evidence="2">CGMCC 1.18722</strain>
    </source>
</reference>
<dbReference type="Proteomes" id="UP000638570">
    <property type="component" value="Unassembled WGS sequence"/>
</dbReference>
<organism evidence="1 2">
    <name type="scientific">Zobellella iuensis</name>
    <dbReference type="NCBI Taxonomy" id="2803811"/>
    <lineage>
        <taxon>Bacteria</taxon>
        <taxon>Pseudomonadati</taxon>
        <taxon>Pseudomonadota</taxon>
        <taxon>Gammaproteobacteria</taxon>
        <taxon>Aeromonadales</taxon>
        <taxon>Aeromonadaceae</taxon>
        <taxon>Zobellella</taxon>
    </lineage>
</organism>
<dbReference type="EMBL" id="JAERTZ010000026">
    <property type="protein sequence ID" value="MBL1378843.1"/>
    <property type="molecule type" value="Genomic_DNA"/>
</dbReference>
<name>A0ABS1QXG9_9GAMM</name>
<sequence length="109" mass="12690">MNTSSIAPLFGRLLLLQGNVQQAVNARQWGWLEELDKQLRLLLQELEPYRHGLNERQRAALAQFGRQYRQAWQQVSDEAARLDEQLQALRRRREGSLAYDWVSQAGGEE</sequence>
<protein>
    <recommendedName>
        <fullName evidence="3">Flagellar protein FliT</fullName>
    </recommendedName>
</protein>
<accession>A0ABS1QXG9</accession>
<gene>
    <name evidence="1" type="ORF">JKV55_16125</name>
</gene>
<evidence type="ECO:0008006" key="3">
    <source>
        <dbReference type="Google" id="ProtNLM"/>
    </source>
</evidence>
<keyword evidence="2" id="KW-1185">Reference proteome</keyword>
<proteinExistence type="predicted"/>